<comment type="caution">
    <text evidence="3">The sequence shown here is derived from an EMBL/GenBank/DDBJ whole genome shotgun (WGS) entry which is preliminary data.</text>
</comment>
<feature type="chain" id="PRO_5042908412" evidence="2">
    <location>
        <begin position="28"/>
        <end position="654"/>
    </location>
</feature>
<accession>A0AAN8RWE7</accession>
<keyword evidence="2" id="KW-0732">Signal</keyword>
<dbReference type="EMBL" id="JAVHJM010000001">
    <property type="protein sequence ID" value="KAK6519824.1"/>
    <property type="molecule type" value="Genomic_DNA"/>
</dbReference>
<reference evidence="3 4" key="1">
    <citation type="submission" date="2019-10" db="EMBL/GenBank/DDBJ databases">
        <authorList>
            <person name="Palmer J.M."/>
        </authorList>
    </citation>
    <scope>NUCLEOTIDE SEQUENCE [LARGE SCALE GENOMIC DNA]</scope>
    <source>
        <strain evidence="3 4">TWF506</strain>
    </source>
</reference>
<dbReference type="Proteomes" id="UP001307849">
    <property type="component" value="Unassembled WGS sequence"/>
</dbReference>
<protein>
    <submittedName>
        <fullName evidence="3">Uncharacterized protein</fullName>
    </submittedName>
</protein>
<name>A0AAN8RWE7_9PEZI</name>
<evidence type="ECO:0000256" key="1">
    <source>
        <dbReference type="SAM" id="MobiDB-lite"/>
    </source>
</evidence>
<feature type="signal peptide" evidence="2">
    <location>
        <begin position="1"/>
        <end position="27"/>
    </location>
</feature>
<evidence type="ECO:0000313" key="4">
    <source>
        <dbReference type="Proteomes" id="UP001307849"/>
    </source>
</evidence>
<keyword evidence="4" id="KW-1185">Reference proteome</keyword>
<sequence>MPRTKKILGPTLLAAALFLGWVSVADAYYYASIKSSPTRPQGLPVWGWQPLGGVDDMGCKVGGTEQLGWLQAFGVLNQQTPPPNWPNGNAEGFIFYSDANCRLEQSEKVVYVKFDPNSVKPQVVNFRNLPWELDVETTVSLADSKYQSYREVRANDADLLLLLPEQVQQLPSTYAYPAIQYPDEGRIVWGGELMEQAVKTLVVQPPQQGTAPNPRATVFDALSSLMSGLGQDLGNLQELLRYADGSLQPGARPLNMGAHKASPVSNVMEFDTINMEQIPPNVNNNFNFNPAIQNTGMNVGPAQGNQNTMARIDLPLYGDTENNQQIGTRRRNRFNNPYFEEEEPESQNAQLANEQYFNLEDFEPLQDEFDPIKIMLSVLSKWDSVMKANEIINLRAPQRYAQDKDKRTKDRLDEAFKLMNNGMELTENIRRNTAVLIREQDEILAIIQDIQEEHSVESAIYQDALDAIQIFRAGYESNYFHSEEDIERYETISAEINQAQELYEGAFETLQRAHEQYSLELQKKADKYYQYYVKVFTYLRDLEIRLSVLRDELGYGEQSPVIIYGLRDDDTGQVYQPPDSYIEQIEEINFGGGYNLNAAQGYEESQQQSGEGEEIDFQQAPINSSPEVSGDVVSYTGGTNVNPDPSDFDPDSLA</sequence>
<evidence type="ECO:0000313" key="3">
    <source>
        <dbReference type="EMBL" id="KAK6519824.1"/>
    </source>
</evidence>
<gene>
    <name evidence="3" type="ORF">TWF506_000118</name>
</gene>
<proteinExistence type="predicted"/>
<feature type="region of interest" description="Disordered" evidence="1">
    <location>
        <begin position="602"/>
        <end position="654"/>
    </location>
</feature>
<dbReference type="AlphaFoldDB" id="A0AAN8RWE7"/>
<evidence type="ECO:0000256" key="2">
    <source>
        <dbReference type="SAM" id="SignalP"/>
    </source>
</evidence>
<organism evidence="3 4">
    <name type="scientific">Arthrobotrys conoides</name>
    <dbReference type="NCBI Taxonomy" id="74498"/>
    <lineage>
        <taxon>Eukaryota</taxon>
        <taxon>Fungi</taxon>
        <taxon>Dikarya</taxon>
        <taxon>Ascomycota</taxon>
        <taxon>Pezizomycotina</taxon>
        <taxon>Orbiliomycetes</taxon>
        <taxon>Orbiliales</taxon>
        <taxon>Orbiliaceae</taxon>
        <taxon>Arthrobotrys</taxon>
    </lineage>
</organism>